<evidence type="ECO:0000256" key="2">
    <source>
        <dbReference type="ARBA" id="ARBA00004162"/>
    </source>
</evidence>
<keyword evidence="11" id="KW-0969">Cilium</keyword>
<comment type="caution">
    <text evidence="11">The sequence shown here is derived from an EMBL/GenBank/DDBJ whole genome shotgun (WGS) entry which is preliminary data.</text>
</comment>
<keyword evidence="10" id="KW-0997">Cell inner membrane</keyword>
<evidence type="ECO:0000256" key="5">
    <source>
        <dbReference type="ARBA" id="ARBA00022500"/>
    </source>
</evidence>
<comment type="function">
    <text evidence="1 10">Controls the rotational direction of flagella during chemotaxis.</text>
</comment>
<keyword evidence="6 10" id="KW-0812">Transmembrane</keyword>
<dbReference type="OrthoDB" id="7307975at2"/>
<evidence type="ECO:0000313" key="12">
    <source>
        <dbReference type="Proteomes" id="UP000280346"/>
    </source>
</evidence>
<feature type="transmembrane region" description="Helical" evidence="10">
    <location>
        <begin position="23"/>
        <end position="45"/>
    </location>
</feature>
<dbReference type="Proteomes" id="UP000280346">
    <property type="component" value="Unassembled WGS sequence"/>
</dbReference>
<keyword evidence="11" id="KW-0966">Cell projection</keyword>
<evidence type="ECO:0000256" key="6">
    <source>
        <dbReference type="ARBA" id="ARBA00022692"/>
    </source>
</evidence>
<keyword evidence="4" id="KW-1003">Cell membrane</keyword>
<gene>
    <name evidence="11" type="ORF">EJ913_01415</name>
</gene>
<dbReference type="EMBL" id="RZIJ01000001">
    <property type="protein sequence ID" value="RUQ76146.1"/>
    <property type="molecule type" value="Genomic_DNA"/>
</dbReference>
<comment type="similarity">
    <text evidence="3 10">Belongs to the FliL family.</text>
</comment>
<evidence type="ECO:0000256" key="1">
    <source>
        <dbReference type="ARBA" id="ARBA00002254"/>
    </source>
</evidence>
<accession>A0A3S0WYU2</accession>
<dbReference type="GO" id="GO:0009425">
    <property type="term" value="C:bacterial-type flagellum basal body"/>
    <property type="evidence" value="ECO:0007669"/>
    <property type="project" value="InterPro"/>
</dbReference>
<dbReference type="Pfam" id="PF03748">
    <property type="entry name" value="FliL"/>
    <property type="match status" value="1"/>
</dbReference>
<keyword evidence="8 10" id="KW-1133">Transmembrane helix</keyword>
<dbReference type="AlphaFoldDB" id="A0A3S0WYU2"/>
<keyword evidence="9 10" id="KW-0472">Membrane</keyword>
<dbReference type="GO" id="GO:0071973">
    <property type="term" value="P:bacterial-type flagellum-dependent cell motility"/>
    <property type="evidence" value="ECO:0007669"/>
    <property type="project" value="InterPro"/>
</dbReference>
<evidence type="ECO:0000256" key="7">
    <source>
        <dbReference type="ARBA" id="ARBA00022779"/>
    </source>
</evidence>
<reference evidence="11 12" key="1">
    <citation type="submission" date="2018-12" db="EMBL/GenBank/DDBJ databases">
        <authorList>
            <person name="Yang Y."/>
        </authorList>
    </citation>
    <scope>NUCLEOTIDE SEQUENCE [LARGE SCALE GENOMIC DNA]</scope>
    <source>
        <strain evidence="11 12">GSF71</strain>
    </source>
</reference>
<dbReference type="GO" id="GO:0006935">
    <property type="term" value="P:chemotaxis"/>
    <property type="evidence" value="ECO:0007669"/>
    <property type="project" value="UniProtKB-KW"/>
</dbReference>
<evidence type="ECO:0000256" key="4">
    <source>
        <dbReference type="ARBA" id="ARBA00022475"/>
    </source>
</evidence>
<dbReference type="GO" id="GO:0005886">
    <property type="term" value="C:plasma membrane"/>
    <property type="evidence" value="ECO:0007669"/>
    <property type="project" value="UniProtKB-SubCell"/>
</dbReference>
<keyword evidence="12" id="KW-1185">Reference proteome</keyword>
<comment type="subcellular location">
    <subcellularLocation>
        <location evidence="10">Cell inner membrane</location>
    </subcellularLocation>
    <subcellularLocation>
        <location evidence="2">Cell membrane</location>
        <topology evidence="2">Single-pass membrane protein</topology>
    </subcellularLocation>
</comment>
<proteinExistence type="inferred from homology"/>
<protein>
    <recommendedName>
        <fullName evidence="10">Flagellar protein FliL</fullName>
    </recommendedName>
</protein>
<dbReference type="InterPro" id="IPR005503">
    <property type="entry name" value="FliL"/>
</dbReference>
<name>A0A3S0WYU2_9PROT</name>
<organism evidence="11 12">
    <name type="scientific">Azospirillum doebereinerae</name>
    <dbReference type="NCBI Taxonomy" id="92933"/>
    <lineage>
        <taxon>Bacteria</taxon>
        <taxon>Pseudomonadati</taxon>
        <taxon>Pseudomonadota</taxon>
        <taxon>Alphaproteobacteria</taxon>
        <taxon>Rhodospirillales</taxon>
        <taxon>Azospirillaceae</taxon>
        <taxon>Azospirillum</taxon>
    </lineage>
</organism>
<keyword evidence="5 10" id="KW-0145">Chemotaxis</keyword>
<evidence type="ECO:0000256" key="10">
    <source>
        <dbReference type="RuleBase" id="RU364125"/>
    </source>
</evidence>
<evidence type="ECO:0000313" key="11">
    <source>
        <dbReference type="EMBL" id="RUQ76146.1"/>
    </source>
</evidence>
<evidence type="ECO:0000256" key="9">
    <source>
        <dbReference type="ARBA" id="ARBA00023136"/>
    </source>
</evidence>
<evidence type="ECO:0000256" key="3">
    <source>
        <dbReference type="ARBA" id="ARBA00008281"/>
    </source>
</evidence>
<keyword evidence="7 10" id="KW-0283">Flagellar rotation</keyword>
<evidence type="ECO:0000256" key="8">
    <source>
        <dbReference type="ARBA" id="ARBA00022989"/>
    </source>
</evidence>
<sequence length="164" mass="17408">MVKAAALPGGAAVPIPERAGNKIILALFALMLTLAGAGAGGVLMLKPATASTGRAPARAEVGAAVATYAALPTLNLTLNDGDRLRELRVRAVLELDPSVPLDTVKPYLPRIADAMTLRMMEVDPNELRGQDGTLYVKDALRFAANKAMRPLKVRQVLVQDMLLR</sequence>
<keyword evidence="11" id="KW-0282">Flagellum</keyword>